<evidence type="ECO:0000313" key="3">
    <source>
        <dbReference type="Proteomes" id="UP001642487"/>
    </source>
</evidence>
<feature type="region of interest" description="Disordered" evidence="1">
    <location>
        <begin position="74"/>
        <end position="107"/>
    </location>
</feature>
<name>A0ABP0XZB2_9ROSI</name>
<organism evidence="2 3">
    <name type="scientific">Citrullus colocynthis</name>
    <name type="common">colocynth</name>
    <dbReference type="NCBI Taxonomy" id="252529"/>
    <lineage>
        <taxon>Eukaryota</taxon>
        <taxon>Viridiplantae</taxon>
        <taxon>Streptophyta</taxon>
        <taxon>Embryophyta</taxon>
        <taxon>Tracheophyta</taxon>
        <taxon>Spermatophyta</taxon>
        <taxon>Magnoliopsida</taxon>
        <taxon>eudicotyledons</taxon>
        <taxon>Gunneridae</taxon>
        <taxon>Pentapetalae</taxon>
        <taxon>rosids</taxon>
        <taxon>fabids</taxon>
        <taxon>Cucurbitales</taxon>
        <taxon>Cucurbitaceae</taxon>
        <taxon>Benincaseae</taxon>
        <taxon>Citrullus</taxon>
    </lineage>
</organism>
<feature type="compositionally biased region" description="Polar residues" evidence="1">
    <location>
        <begin position="94"/>
        <end position="107"/>
    </location>
</feature>
<protein>
    <submittedName>
        <fullName evidence="2">Uncharacterized protein</fullName>
    </submittedName>
</protein>
<sequence>MEKVVEDVAEMVETAGERVDKVAEEIGEHLPEGSKLQKAALFVENAAERIAKDADLAGDIIEKIEAAENELSSFIKQSGESKEEDDAKQKNDQTEALNEQSKEQSLN</sequence>
<keyword evidence="3" id="KW-1185">Reference proteome</keyword>
<gene>
    <name evidence="2" type="ORF">CITCOLO1_LOCUS4757</name>
</gene>
<dbReference type="PANTHER" id="PTHR33735">
    <property type="entry name" value="EXPRESSED PROTEIN"/>
    <property type="match status" value="1"/>
</dbReference>
<accession>A0ABP0XZB2</accession>
<evidence type="ECO:0000256" key="1">
    <source>
        <dbReference type="SAM" id="MobiDB-lite"/>
    </source>
</evidence>
<dbReference type="PANTHER" id="PTHR33735:SF14">
    <property type="entry name" value="PHAGE CAPSID SCAFFOLDING PROTEIN (GPO) SERINE PEPTIDASE"/>
    <property type="match status" value="1"/>
</dbReference>
<evidence type="ECO:0000313" key="2">
    <source>
        <dbReference type="EMBL" id="CAK9313047.1"/>
    </source>
</evidence>
<dbReference type="EMBL" id="OZ021745">
    <property type="protein sequence ID" value="CAK9313047.1"/>
    <property type="molecule type" value="Genomic_DNA"/>
</dbReference>
<dbReference type="Proteomes" id="UP001642487">
    <property type="component" value="Chromosome 11"/>
</dbReference>
<proteinExistence type="predicted"/>
<reference evidence="2 3" key="1">
    <citation type="submission" date="2024-03" db="EMBL/GenBank/DDBJ databases">
        <authorList>
            <person name="Gkanogiannis A."/>
            <person name="Becerra Lopez-Lavalle L."/>
        </authorList>
    </citation>
    <scope>NUCLEOTIDE SEQUENCE [LARGE SCALE GENOMIC DNA]</scope>
</reference>
<feature type="compositionally biased region" description="Basic and acidic residues" evidence="1">
    <location>
        <begin position="79"/>
        <end position="93"/>
    </location>
</feature>